<keyword evidence="2 5" id="KW-0808">Transferase</keyword>
<dbReference type="OrthoDB" id="1606438at2759"/>
<sequence>MALLSTEDGECLYAMQLASASTLPMALKVAIELDVLEIIAKAGPGAQLSSTHVASHLPTHNQDAPIILDRILALLASYSVLTWSIVKSDNGCVQRIYGLGPVCKFFIENEDGVSLAPLLLSTHDIVTIKPWYHMKHVILEGGLRFEKAIA</sequence>
<dbReference type="InterPro" id="IPR016461">
    <property type="entry name" value="COMT-like"/>
</dbReference>
<dbReference type="FunFam" id="1.10.10.10:FF:000357">
    <property type="entry name" value="Caffeic acid 3-O-methyltransferase"/>
    <property type="match status" value="1"/>
</dbReference>
<dbReference type="Proteomes" id="UP000283530">
    <property type="component" value="Unassembled WGS sequence"/>
</dbReference>
<evidence type="ECO:0000256" key="2">
    <source>
        <dbReference type="ARBA" id="ARBA00022679"/>
    </source>
</evidence>
<dbReference type="STRING" id="337451.A0A443P633"/>
<evidence type="ECO:0000256" key="1">
    <source>
        <dbReference type="ARBA" id="ARBA00022603"/>
    </source>
</evidence>
<feature type="domain" description="O-methyltransferase dimerisation" evidence="4">
    <location>
        <begin position="15"/>
        <end position="108"/>
    </location>
</feature>
<dbReference type="AlphaFoldDB" id="A0A443P633"/>
<evidence type="ECO:0000259" key="4">
    <source>
        <dbReference type="Pfam" id="PF08100"/>
    </source>
</evidence>
<dbReference type="GO" id="GO:0046983">
    <property type="term" value="F:protein dimerization activity"/>
    <property type="evidence" value="ECO:0007669"/>
    <property type="project" value="InterPro"/>
</dbReference>
<keyword evidence="3" id="KW-0949">S-adenosyl-L-methionine</keyword>
<dbReference type="Gene3D" id="1.10.10.10">
    <property type="entry name" value="Winged helix-like DNA-binding domain superfamily/Winged helix DNA-binding domain"/>
    <property type="match status" value="1"/>
</dbReference>
<evidence type="ECO:0000313" key="5">
    <source>
        <dbReference type="EMBL" id="RWR86242.1"/>
    </source>
</evidence>
<evidence type="ECO:0000313" key="6">
    <source>
        <dbReference type="Proteomes" id="UP000283530"/>
    </source>
</evidence>
<organism evidence="5 6">
    <name type="scientific">Cinnamomum micranthum f. kanehirae</name>
    <dbReference type="NCBI Taxonomy" id="337451"/>
    <lineage>
        <taxon>Eukaryota</taxon>
        <taxon>Viridiplantae</taxon>
        <taxon>Streptophyta</taxon>
        <taxon>Embryophyta</taxon>
        <taxon>Tracheophyta</taxon>
        <taxon>Spermatophyta</taxon>
        <taxon>Magnoliopsida</taxon>
        <taxon>Magnoliidae</taxon>
        <taxon>Laurales</taxon>
        <taxon>Lauraceae</taxon>
        <taxon>Cinnamomum</taxon>
    </lineage>
</organism>
<accession>A0A443P633</accession>
<comment type="caution">
    <text evidence="5">The sequence shown here is derived from an EMBL/GenBank/DDBJ whole genome shotgun (WGS) entry which is preliminary data.</text>
</comment>
<gene>
    <name evidence="5" type="ORF">CKAN_01512900</name>
</gene>
<dbReference type="InterPro" id="IPR012967">
    <property type="entry name" value="COMT_dimerisation"/>
</dbReference>
<dbReference type="PANTHER" id="PTHR11746">
    <property type="entry name" value="O-METHYLTRANSFERASE"/>
    <property type="match status" value="1"/>
</dbReference>
<dbReference type="SUPFAM" id="SSF46785">
    <property type="entry name" value="Winged helix' DNA-binding domain"/>
    <property type="match status" value="1"/>
</dbReference>
<keyword evidence="1 5" id="KW-0489">Methyltransferase</keyword>
<protein>
    <submittedName>
        <fullName evidence="5">Caffeic acid 3-O-methyltransferase 1-like protein</fullName>
    </submittedName>
</protein>
<proteinExistence type="predicted"/>
<dbReference type="InterPro" id="IPR036390">
    <property type="entry name" value="WH_DNA-bd_sf"/>
</dbReference>
<dbReference type="InterPro" id="IPR036388">
    <property type="entry name" value="WH-like_DNA-bd_sf"/>
</dbReference>
<dbReference type="EMBL" id="QPKB01000006">
    <property type="protein sequence ID" value="RWR86242.1"/>
    <property type="molecule type" value="Genomic_DNA"/>
</dbReference>
<evidence type="ECO:0000256" key="3">
    <source>
        <dbReference type="ARBA" id="ARBA00022691"/>
    </source>
</evidence>
<reference evidence="5 6" key="1">
    <citation type="journal article" date="2019" name="Nat. Plants">
        <title>Stout camphor tree genome fills gaps in understanding of flowering plant genome evolution.</title>
        <authorList>
            <person name="Chaw S.M."/>
            <person name="Liu Y.C."/>
            <person name="Wu Y.W."/>
            <person name="Wang H.Y."/>
            <person name="Lin C.I."/>
            <person name="Wu C.S."/>
            <person name="Ke H.M."/>
            <person name="Chang L.Y."/>
            <person name="Hsu C.Y."/>
            <person name="Yang H.T."/>
            <person name="Sudianto E."/>
            <person name="Hsu M.H."/>
            <person name="Wu K.P."/>
            <person name="Wang L.N."/>
            <person name="Leebens-Mack J.H."/>
            <person name="Tsai I.J."/>
        </authorList>
    </citation>
    <scope>NUCLEOTIDE SEQUENCE [LARGE SCALE GENOMIC DNA]</scope>
    <source>
        <strain evidence="6">cv. Chaw 1501</strain>
        <tissue evidence="5">Young leaves</tissue>
    </source>
</reference>
<name>A0A443P633_9MAGN</name>
<keyword evidence="6" id="KW-1185">Reference proteome</keyword>
<dbReference type="Pfam" id="PF08100">
    <property type="entry name" value="Dimerisation"/>
    <property type="match status" value="1"/>
</dbReference>
<dbReference type="PROSITE" id="PS51683">
    <property type="entry name" value="SAM_OMT_II"/>
    <property type="match status" value="1"/>
</dbReference>
<dbReference type="GO" id="GO:0008168">
    <property type="term" value="F:methyltransferase activity"/>
    <property type="evidence" value="ECO:0007669"/>
    <property type="project" value="UniProtKB-KW"/>
</dbReference>
<dbReference type="GO" id="GO:0032259">
    <property type="term" value="P:methylation"/>
    <property type="evidence" value="ECO:0007669"/>
    <property type="project" value="UniProtKB-KW"/>
</dbReference>